<gene>
    <name evidence="2" type="ORF">DI536_10365</name>
</gene>
<comment type="caution">
    <text evidence="2">The sequence shown here is derived from an EMBL/GenBank/DDBJ whole genome shotgun (WGS) entry which is preliminary data.</text>
</comment>
<sequence length="780" mass="81839">MAPPIGQKPVALPPQPPPARSTADAPAVDTAEAAVTSARSSVEQLQSQVSSLEGEFKALRKELAGAMYDPFALRDLTAKISGVEAKLKKVEVQLTGAKATLETAKQRAINVATSSSTSTSGFITQPVRAPTLTQHQAVKTAAARVNAEKSPYQTAALIQQAFRAHPDPEFQAALWNEVKGRLPELAKAGDLPTMRALVGIAEHGGLDVERDIATALAKNAPTTVIPDGMWMSQEDRFRKGTAANLAQAIKETGRLDLAQRFVEALKVAGKTQAASAMASAAAQQLSALRSDFEAKQKKVEQLNAKLGMLVAGFGPMMTDQQKRSAIEAFQARHTDEYKAHEQAAKKLAQGLSMAAELSEGSPKTDGEKALREQANAVLKRAGAIVDTRAGEAELKAAMEKEARGGSSWVATAMSYAQTVKDGEKLAGTLGTAVVRTLAIEAAKLADANLPLAMEKVANLSHYAKLMGIDPAKADAFGGAMVGMLRGREGAGAVLDKAVLDLEGTPLVPPDGMFSRALKGVGIALSVYSLGKNGLGDDAFEKLKNVNAGLNVTADALALGLAVVGRGEALKGLAEGASKKLGFIAGAFDLASGYRSLFKGDFEEAGTSLASSAGALLMLTPGGQIPGAILTVGSFIAGLVFASRKANKAEAADEADAKAFLEAAGIHEKIAGPLSDLLQKNRRNVGAFLTQLEKHLGMKAGALLQRLNRPELADKLRELVTILKDIEPNEKGEYPARSVNDAAAKARGYPYVNMGGIKVDLRPKSLEAVTDWMKQNKMFGG</sequence>
<accession>A0A2W5VV35</accession>
<evidence type="ECO:0000313" key="3">
    <source>
        <dbReference type="Proteomes" id="UP000249061"/>
    </source>
</evidence>
<feature type="region of interest" description="Disordered" evidence="1">
    <location>
        <begin position="1"/>
        <end position="35"/>
    </location>
</feature>
<dbReference type="Gene3D" id="1.20.5.340">
    <property type="match status" value="1"/>
</dbReference>
<reference evidence="2 3" key="1">
    <citation type="submission" date="2017-08" db="EMBL/GenBank/DDBJ databases">
        <title>Infants hospitalized years apart are colonized by the same room-sourced microbial strains.</title>
        <authorList>
            <person name="Brooks B."/>
            <person name="Olm M.R."/>
            <person name="Firek B.A."/>
            <person name="Baker R."/>
            <person name="Thomas B.C."/>
            <person name="Morowitz M.J."/>
            <person name="Banfield J.F."/>
        </authorList>
    </citation>
    <scope>NUCLEOTIDE SEQUENCE [LARGE SCALE GENOMIC DNA]</scope>
    <source>
        <strain evidence="2">S2_003_000_R2_14</strain>
    </source>
</reference>
<feature type="compositionally biased region" description="Low complexity" evidence="1">
    <location>
        <begin position="22"/>
        <end position="35"/>
    </location>
</feature>
<evidence type="ECO:0000313" key="2">
    <source>
        <dbReference type="EMBL" id="PZR14451.1"/>
    </source>
</evidence>
<dbReference type="AlphaFoldDB" id="A0A2W5VV35"/>
<protein>
    <submittedName>
        <fullName evidence="2">Uncharacterized protein</fullName>
    </submittedName>
</protein>
<proteinExistence type="predicted"/>
<dbReference type="EMBL" id="QFQP01000007">
    <property type="protein sequence ID" value="PZR14451.1"/>
    <property type="molecule type" value="Genomic_DNA"/>
</dbReference>
<evidence type="ECO:0000256" key="1">
    <source>
        <dbReference type="SAM" id="MobiDB-lite"/>
    </source>
</evidence>
<organism evidence="2 3">
    <name type="scientific">Archangium gephyra</name>
    <dbReference type="NCBI Taxonomy" id="48"/>
    <lineage>
        <taxon>Bacteria</taxon>
        <taxon>Pseudomonadati</taxon>
        <taxon>Myxococcota</taxon>
        <taxon>Myxococcia</taxon>
        <taxon>Myxococcales</taxon>
        <taxon>Cystobacterineae</taxon>
        <taxon>Archangiaceae</taxon>
        <taxon>Archangium</taxon>
    </lineage>
</organism>
<dbReference type="Proteomes" id="UP000249061">
    <property type="component" value="Unassembled WGS sequence"/>
</dbReference>
<name>A0A2W5VV35_9BACT</name>